<dbReference type="Proteomes" id="UP000242804">
    <property type="component" value="Segment"/>
</dbReference>
<dbReference type="RefSeq" id="YP_667888.1">
    <property type="nucleotide sequence ID" value="NC_008252.1"/>
</dbReference>
<keyword evidence="1" id="KW-0812">Transmembrane</keyword>
<protein>
    <recommendedName>
        <fullName evidence="4">Per os infectivity factor 6</fullName>
    </recommendedName>
</protein>
<keyword evidence="3" id="KW-1185">Reference proteome</keyword>
<keyword evidence="1" id="KW-1133">Transmembrane helix</keyword>
<dbReference type="KEGG" id="vg:4179096"/>
<dbReference type="Pfam" id="PF05341">
    <property type="entry name" value="PIF6"/>
    <property type="match status" value="1"/>
</dbReference>
<dbReference type="GeneID" id="4179096"/>
<keyword evidence="1" id="KW-0472">Membrane</keyword>
<reference evidence="2 3" key="1">
    <citation type="journal article" date="2006" name="J. Virol.">
        <title>Sequence analysis and organization of the Neodiprion abietis nucleopolyhedrovirus genome.</title>
        <authorList>
            <person name="Duffy S.P."/>
            <person name="Young A.M."/>
            <person name="Morin B."/>
            <person name="Lucarotti C.J."/>
            <person name="Koop B.F."/>
            <person name="Levin D.B."/>
        </authorList>
    </citation>
    <scope>NUCLEOTIDE SEQUENCE [LARGE SCALE GENOMIC DNA]</scope>
</reference>
<dbReference type="InterPro" id="IPR008005">
    <property type="entry name" value="PIF6"/>
</dbReference>
<accession>Q0ZP40</accession>
<dbReference type="EMBL" id="DQ317692">
    <property type="protein sequence ID" value="ABC74914.1"/>
    <property type="molecule type" value="Genomic_DNA"/>
</dbReference>
<feature type="transmembrane region" description="Helical" evidence="1">
    <location>
        <begin position="103"/>
        <end position="124"/>
    </location>
</feature>
<evidence type="ECO:0008006" key="4">
    <source>
        <dbReference type="Google" id="ProtNLM"/>
    </source>
</evidence>
<evidence type="ECO:0000256" key="1">
    <source>
        <dbReference type="SAM" id="Phobius"/>
    </source>
</evidence>
<evidence type="ECO:0000313" key="3">
    <source>
        <dbReference type="Proteomes" id="UP000242804"/>
    </source>
</evidence>
<sequence>MSISAPEHVLLDVNLKYYSTTLVVVDPDDRELCWKRLFIMLTNAAPHLLYRTGLTSVFINNFDYKSPLYVNLIDKHMVSNDDTINLSLKDYYDRSMPLKTLNFGCQTIMIVGVFFLIIILITILSEYNFGYNTVIDLVSI</sequence>
<name>Q0ZP40_9CBAC</name>
<proteinExistence type="predicted"/>
<dbReference type="OrthoDB" id="18095at10239"/>
<evidence type="ECO:0000313" key="2">
    <source>
        <dbReference type="EMBL" id="ABC74914.1"/>
    </source>
</evidence>
<organism evidence="2 3">
    <name type="scientific">Neodiprion abietis nucleopolyhedrovirus</name>
    <dbReference type="NCBI Taxonomy" id="204507"/>
    <lineage>
        <taxon>Viruses</taxon>
        <taxon>Viruses incertae sedis</taxon>
        <taxon>Naldaviricetes</taxon>
        <taxon>Lefavirales</taxon>
        <taxon>Baculoviridae</taxon>
        <taxon>Gammabaculovirus</taxon>
        <taxon>Gammabaculovirus neabietis</taxon>
    </lineage>
</organism>